<dbReference type="PROSITE" id="PS50209">
    <property type="entry name" value="CARD"/>
    <property type="match status" value="1"/>
</dbReference>
<dbReference type="InterPro" id="IPR029030">
    <property type="entry name" value="Caspase-like_dom_sf"/>
</dbReference>
<feature type="region of interest" description="Disordered" evidence="9">
    <location>
        <begin position="104"/>
        <end position="136"/>
    </location>
</feature>
<dbReference type="Gene3D" id="1.10.533.10">
    <property type="entry name" value="Death Domain, Fas"/>
    <property type="match status" value="1"/>
</dbReference>
<dbReference type="PANTHER" id="PTHR47901:SF8">
    <property type="entry name" value="CASPASE-3"/>
    <property type="match status" value="1"/>
</dbReference>
<feature type="compositionally biased region" description="Polar residues" evidence="9">
    <location>
        <begin position="104"/>
        <end position="115"/>
    </location>
</feature>
<feature type="domain" description="CARD" evidence="12">
    <location>
        <begin position="1"/>
        <end position="90"/>
    </location>
</feature>
<keyword evidence="4" id="KW-0378">Hydrolase</keyword>
<dbReference type="Pfam" id="PF00656">
    <property type="entry name" value="Peptidase_C14"/>
    <property type="match status" value="1"/>
</dbReference>
<keyword evidence="14" id="KW-1185">Reference proteome</keyword>
<protein>
    <recommendedName>
        <fullName evidence="15">Caspase-2</fullName>
    </recommendedName>
</protein>
<dbReference type="SUPFAM" id="SSF52129">
    <property type="entry name" value="Caspase-like"/>
    <property type="match status" value="1"/>
</dbReference>
<evidence type="ECO:0000256" key="1">
    <source>
        <dbReference type="ARBA" id="ARBA00010134"/>
    </source>
</evidence>
<name>A0ABD3VK72_SINWO</name>
<dbReference type="PRINTS" id="PR00376">
    <property type="entry name" value="IL1BCENZYME"/>
</dbReference>
<dbReference type="InterPro" id="IPR001315">
    <property type="entry name" value="CARD"/>
</dbReference>
<feature type="domain" description="Caspase family p10" evidence="10">
    <location>
        <begin position="376"/>
        <end position="462"/>
    </location>
</feature>
<keyword evidence="5" id="KW-0788">Thiol protease</keyword>
<comment type="similarity">
    <text evidence="1 8">Belongs to the peptidase C14A family.</text>
</comment>
<sequence length="463" mass="52115">MNKEHREILRRSRVKIVEDLIIEEIWDKLEEKEVFTPMMIEYIKAEKTRPDQVRKLIDDLQRRGPHAYKKFIDCLKEGGHAHLANYISNKEAEICGCTLPFTEEQTSRNSPSDNSFHPIEPNPSPAHAPPIAPNPSRFHVQESSIIGVGDPGQNMEDARVEIEAMDNSEDIDQNDSIPIQNSQIEGDAIVYSVPASSSLHVTSTGYTGRDDQYKMESNPRGLVLIINNREFHTLPSRPGTEHDGAGLREMFISLGFLVDEKSNLTAAEISQNLWDLARYPQLAAVDSLVVVILSHGNENDTVYGVDGNTLSCNKITEPFDSRNCQMLHHKPKLFIINACRGDAEDIGSLSTSVQPDKVDADAWSLEPRPEVSVSNNASRLPTLQDMIIASSTLPGHVSWRDDRNGSWFIKAIVEVFQDLSRTHHVTDLLVRVNRKVAQNLHEDRVQLPEPKVMLVKDWFLNPI</sequence>
<dbReference type="SMART" id="SM00114">
    <property type="entry name" value="CARD"/>
    <property type="match status" value="1"/>
</dbReference>
<feature type="domain" description="Caspase family p20" evidence="11">
    <location>
        <begin position="219"/>
        <end position="343"/>
    </location>
</feature>
<evidence type="ECO:0000256" key="5">
    <source>
        <dbReference type="ARBA" id="ARBA00022807"/>
    </source>
</evidence>
<evidence type="ECO:0000313" key="13">
    <source>
        <dbReference type="EMBL" id="KAL3861098.1"/>
    </source>
</evidence>
<dbReference type="PIRSF" id="PIRSF038001">
    <property type="entry name" value="Caspase_ICE"/>
    <property type="match status" value="1"/>
</dbReference>
<keyword evidence="2" id="KW-0645">Protease</keyword>
<dbReference type="InterPro" id="IPR015917">
    <property type="entry name" value="Pept_C14A"/>
</dbReference>
<comment type="caution">
    <text evidence="13">The sequence shown here is derived from an EMBL/GenBank/DDBJ whole genome shotgun (WGS) entry which is preliminary data.</text>
</comment>
<evidence type="ECO:0000259" key="10">
    <source>
        <dbReference type="PROSITE" id="PS50207"/>
    </source>
</evidence>
<feature type="active site" evidence="7">
    <location>
        <position position="295"/>
    </location>
</feature>
<gene>
    <name evidence="13" type="ORF">ACJMK2_007171</name>
</gene>
<evidence type="ECO:0000256" key="2">
    <source>
        <dbReference type="ARBA" id="ARBA00022670"/>
    </source>
</evidence>
<dbReference type="Proteomes" id="UP001634394">
    <property type="component" value="Unassembled WGS sequence"/>
</dbReference>
<dbReference type="InterPro" id="IPR001309">
    <property type="entry name" value="Pept_C14_p20"/>
</dbReference>
<dbReference type="InterPro" id="IPR002398">
    <property type="entry name" value="Pept_C14"/>
</dbReference>
<dbReference type="AlphaFoldDB" id="A0ABD3VK72"/>
<dbReference type="CDD" id="cd00032">
    <property type="entry name" value="CASc"/>
    <property type="match status" value="1"/>
</dbReference>
<dbReference type="InterPro" id="IPR002138">
    <property type="entry name" value="Pept_C14_p10"/>
</dbReference>
<evidence type="ECO:0000256" key="6">
    <source>
        <dbReference type="ARBA" id="ARBA00023145"/>
    </source>
</evidence>
<dbReference type="InterPro" id="IPR011029">
    <property type="entry name" value="DEATH-like_dom_sf"/>
</dbReference>
<evidence type="ECO:0000256" key="7">
    <source>
        <dbReference type="PIRSR" id="PIRSR038001-1"/>
    </source>
</evidence>
<dbReference type="GO" id="GO:0008234">
    <property type="term" value="F:cysteine-type peptidase activity"/>
    <property type="evidence" value="ECO:0007669"/>
    <property type="project" value="UniProtKB-KW"/>
</dbReference>
<feature type="compositionally biased region" description="Pro residues" evidence="9">
    <location>
        <begin position="120"/>
        <end position="133"/>
    </location>
</feature>
<dbReference type="PROSITE" id="PS50207">
    <property type="entry name" value="CASPASE_P10"/>
    <property type="match status" value="1"/>
</dbReference>
<organism evidence="13 14">
    <name type="scientific">Sinanodonta woodiana</name>
    <name type="common">Chinese pond mussel</name>
    <name type="synonym">Anodonta woodiana</name>
    <dbReference type="NCBI Taxonomy" id="1069815"/>
    <lineage>
        <taxon>Eukaryota</taxon>
        <taxon>Metazoa</taxon>
        <taxon>Spiralia</taxon>
        <taxon>Lophotrochozoa</taxon>
        <taxon>Mollusca</taxon>
        <taxon>Bivalvia</taxon>
        <taxon>Autobranchia</taxon>
        <taxon>Heteroconchia</taxon>
        <taxon>Palaeoheterodonta</taxon>
        <taxon>Unionida</taxon>
        <taxon>Unionoidea</taxon>
        <taxon>Unionidae</taxon>
        <taxon>Unioninae</taxon>
        <taxon>Sinanodonta</taxon>
    </lineage>
</organism>
<reference evidence="13 14" key="1">
    <citation type="submission" date="2024-11" db="EMBL/GenBank/DDBJ databases">
        <title>Chromosome-level genome assembly of the freshwater bivalve Anodonta woodiana.</title>
        <authorList>
            <person name="Chen X."/>
        </authorList>
    </citation>
    <scope>NUCLEOTIDE SEQUENCE [LARGE SCALE GENOMIC DNA]</scope>
    <source>
        <strain evidence="13">MN2024</strain>
        <tissue evidence="13">Gills</tissue>
    </source>
</reference>
<dbReference type="EMBL" id="JBJQND010000011">
    <property type="protein sequence ID" value="KAL3861098.1"/>
    <property type="molecule type" value="Genomic_DNA"/>
</dbReference>
<dbReference type="GO" id="GO:0006915">
    <property type="term" value="P:apoptotic process"/>
    <property type="evidence" value="ECO:0007669"/>
    <property type="project" value="UniProtKB-KW"/>
</dbReference>
<dbReference type="PANTHER" id="PTHR47901">
    <property type="entry name" value="CASPASE RECRUITMENT DOMAIN-CONTAINING PROTEIN 18"/>
    <property type="match status" value="1"/>
</dbReference>
<dbReference type="GO" id="GO:0006508">
    <property type="term" value="P:proteolysis"/>
    <property type="evidence" value="ECO:0007669"/>
    <property type="project" value="UniProtKB-KW"/>
</dbReference>
<evidence type="ECO:0000259" key="11">
    <source>
        <dbReference type="PROSITE" id="PS50208"/>
    </source>
</evidence>
<evidence type="ECO:0000256" key="8">
    <source>
        <dbReference type="RuleBase" id="RU003971"/>
    </source>
</evidence>
<evidence type="ECO:0000256" key="9">
    <source>
        <dbReference type="SAM" id="MobiDB-lite"/>
    </source>
</evidence>
<dbReference type="SMART" id="SM00115">
    <property type="entry name" value="CASc"/>
    <property type="match status" value="1"/>
</dbReference>
<dbReference type="Gene3D" id="3.40.50.1460">
    <property type="match status" value="1"/>
</dbReference>
<evidence type="ECO:0000256" key="3">
    <source>
        <dbReference type="ARBA" id="ARBA00022703"/>
    </source>
</evidence>
<keyword evidence="3" id="KW-0053">Apoptosis</keyword>
<proteinExistence type="inferred from homology"/>
<feature type="active site" evidence="7">
    <location>
        <position position="339"/>
    </location>
</feature>
<evidence type="ECO:0000256" key="4">
    <source>
        <dbReference type="ARBA" id="ARBA00022801"/>
    </source>
</evidence>
<dbReference type="PROSITE" id="PS50208">
    <property type="entry name" value="CASPASE_P20"/>
    <property type="match status" value="1"/>
</dbReference>
<evidence type="ECO:0008006" key="15">
    <source>
        <dbReference type="Google" id="ProtNLM"/>
    </source>
</evidence>
<dbReference type="Pfam" id="PF00619">
    <property type="entry name" value="CARD"/>
    <property type="match status" value="1"/>
</dbReference>
<dbReference type="SUPFAM" id="SSF47986">
    <property type="entry name" value="DEATH domain"/>
    <property type="match status" value="1"/>
</dbReference>
<dbReference type="InterPro" id="IPR011600">
    <property type="entry name" value="Pept_C14_caspase"/>
</dbReference>
<keyword evidence="6" id="KW-0865">Zymogen</keyword>
<accession>A0ABD3VK72</accession>
<evidence type="ECO:0000259" key="12">
    <source>
        <dbReference type="PROSITE" id="PS50209"/>
    </source>
</evidence>
<evidence type="ECO:0000313" key="14">
    <source>
        <dbReference type="Proteomes" id="UP001634394"/>
    </source>
</evidence>